<evidence type="ECO:0000256" key="9">
    <source>
        <dbReference type="ARBA" id="ARBA00023180"/>
    </source>
</evidence>
<organism evidence="11 12">
    <name type="scientific">Actinia tenebrosa</name>
    <name type="common">Australian red waratah sea anemone</name>
    <dbReference type="NCBI Taxonomy" id="6105"/>
    <lineage>
        <taxon>Eukaryota</taxon>
        <taxon>Metazoa</taxon>
        <taxon>Cnidaria</taxon>
        <taxon>Anthozoa</taxon>
        <taxon>Hexacorallia</taxon>
        <taxon>Actiniaria</taxon>
        <taxon>Actiniidae</taxon>
        <taxon>Actinia</taxon>
    </lineage>
</organism>
<evidence type="ECO:0000256" key="6">
    <source>
        <dbReference type="ARBA" id="ARBA00022824"/>
    </source>
</evidence>
<dbReference type="OrthoDB" id="5546453at2759"/>
<proteinExistence type="inferred from homology"/>
<evidence type="ECO:0000256" key="2">
    <source>
        <dbReference type="ARBA" id="ARBA00004687"/>
    </source>
</evidence>
<gene>
    <name evidence="12" type="primary">LOC116295373</name>
</gene>
<evidence type="ECO:0000256" key="10">
    <source>
        <dbReference type="RuleBase" id="RU366056"/>
    </source>
</evidence>
<accession>A0A6P8HRM9</accession>
<dbReference type="GeneID" id="116295373"/>
<reference evidence="12" key="1">
    <citation type="submission" date="2025-08" db="UniProtKB">
        <authorList>
            <consortium name="RefSeq"/>
        </authorList>
    </citation>
    <scope>IDENTIFICATION</scope>
</reference>
<evidence type="ECO:0000256" key="1">
    <source>
        <dbReference type="ARBA" id="ARBA00004389"/>
    </source>
</evidence>
<dbReference type="FunCoup" id="A0A6P8HRM9">
    <property type="interactions" value="468"/>
</dbReference>
<dbReference type="InParanoid" id="A0A6P8HRM9"/>
<dbReference type="GO" id="GO:0006506">
    <property type="term" value="P:GPI anchor biosynthetic process"/>
    <property type="evidence" value="ECO:0007669"/>
    <property type="project" value="UniProtKB-UniPathway"/>
</dbReference>
<name>A0A6P8HRM9_ACTTE</name>
<feature type="transmembrane region" description="Helical" evidence="10">
    <location>
        <begin position="217"/>
        <end position="239"/>
    </location>
</feature>
<dbReference type="PANTHER" id="PTHR28650">
    <property type="entry name" value="PHOSPHATIDYLINOSITOL-GLYCAN BIOSYNTHESIS CLASS X PROTEIN"/>
    <property type="match status" value="1"/>
</dbReference>
<evidence type="ECO:0000313" key="12">
    <source>
        <dbReference type="RefSeq" id="XP_031559029.1"/>
    </source>
</evidence>
<dbReference type="Proteomes" id="UP000515163">
    <property type="component" value="Unplaced"/>
</dbReference>
<evidence type="ECO:0000256" key="7">
    <source>
        <dbReference type="ARBA" id="ARBA00022989"/>
    </source>
</evidence>
<protein>
    <recommendedName>
        <fullName evidence="10">Phosphatidylinositol-glycan biosynthesis class X protein</fullName>
    </recommendedName>
</protein>
<comment type="subcellular location">
    <subcellularLocation>
        <location evidence="1 10">Endoplasmic reticulum membrane</location>
        <topology evidence="1 10">Single-pass membrane protein</topology>
    </subcellularLocation>
</comment>
<dbReference type="InterPro" id="IPR040039">
    <property type="entry name" value="PIGX"/>
</dbReference>
<keyword evidence="8 10" id="KW-0472">Membrane</keyword>
<keyword evidence="9" id="KW-0325">Glycoprotein</keyword>
<dbReference type="Pfam" id="PF08320">
    <property type="entry name" value="PIG-X"/>
    <property type="match status" value="1"/>
</dbReference>
<dbReference type="AlphaFoldDB" id="A0A6P8HRM9"/>
<dbReference type="GO" id="GO:0005789">
    <property type="term" value="C:endoplasmic reticulum membrane"/>
    <property type="evidence" value="ECO:0007669"/>
    <property type="project" value="UniProtKB-SubCell"/>
</dbReference>
<keyword evidence="6 10" id="KW-0256">Endoplasmic reticulum</keyword>
<feature type="chain" id="PRO_5028510511" description="Phosphatidylinositol-glycan biosynthesis class X protein" evidence="10">
    <location>
        <begin position="25"/>
        <end position="243"/>
    </location>
</feature>
<sequence>MYLKNLVFQIIYILINFALRSTFGESTSYCQNFNVQVRRFGLKNGFHRDLLTVMEWDGLKACKILIEETLPCGIYVDVDQLANTANHSTSKVVSKERVNVESPADKADSQYLLVYPSDKPSELRENHFRLSVKVPFHLRYHQPVPGKAFESVLLSPPSILINCADTRILERCKHRTVKAPCDETEKELCEWIDPTKEKGSQEHLEFKVPIGMMSHRFIVTMTTALTTLGGMVWTTVMMMKSPS</sequence>
<evidence type="ECO:0000256" key="8">
    <source>
        <dbReference type="ARBA" id="ARBA00023136"/>
    </source>
</evidence>
<dbReference type="PANTHER" id="PTHR28650:SF1">
    <property type="entry name" value="PHOSPHATIDYLINOSITOL-GLYCAN BIOSYNTHESIS CLASS X PROTEIN"/>
    <property type="match status" value="1"/>
</dbReference>
<keyword evidence="4 10" id="KW-0337">GPI-anchor biosynthesis</keyword>
<evidence type="ECO:0000256" key="3">
    <source>
        <dbReference type="ARBA" id="ARBA00010345"/>
    </source>
</evidence>
<dbReference type="UniPathway" id="UPA00196"/>
<evidence type="ECO:0000256" key="5">
    <source>
        <dbReference type="ARBA" id="ARBA00022692"/>
    </source>
</evidence>
<keyword evidence="10" id="KW-0732">Signal</keyword>
<evidence type="ECO:0000313" key="11">
    <source>
        <dbReference type="Proteomes" id="UP000515163"/>
    </source>
</evidence>
<feature type="signal peptide" evidence="10">
    <location>
        <begin position="1"/>
        <end position="24"/>
    </location>
</feature>
<dbReference type="KEGG" id="aten:116295373"/>
<evidence type="ECO:0000256" key="4">
    <source>
        <dbReference type="ARBA" id="ARBA00022502"/>
    </source>
</evidence>
<comment type="function">
    <text evidence="10">Stabilizing subunit of the glycosylphosphatidylinositol-mannosyltransferase I complex which catalyzes the transfer of the first mannose, via an alpha-1,4 bond from a dolichol-phosphate-mannose (Dol-P-Man) to the glucosaminyl acyl phosphatidylinositol (GlcN-(acyl)PI) intermediate to generate alpha-D-Man-(1-&gt;4)-alpha-D-GlcN-(1-&gt;6)-(1-radyl,2-acyl-sn-glycero-3-phospho)-2-acyl-inositol and participates in the sixth step of the glycosylphosphatidylinositol-anchor biosynthesis. Probably acts by stabilizing the mannosyltransferase PIGM.</text>
</comment>
<keyword evidence="7 10" id="KW-1133">Transmembrane helix</keyword>
<comment type="similarity">
    <text evidence="3 10">Belongs to the PIGX family.</text>
</comment>
<dbReference type="SMART" id="SM00780">
    <property type="entry name" value="PIG-X"/>
    <property type="match status" value="1"/>
</dbReference>
<comment type="pathway">
    <text evidence="2 10">Glycolipid biosynthesis; glycosylphosphatidylinositol-anchor biosynthesis.</text>
</comment>
<keyword evidence="5 10" id="KW-0812">Transmembrane</keyword>
<dbReference type="RefSeq" id="XP_031559029.1">
    <property type="nucleotide sequence ID" value="XM_031703169.1"/>
</dbReference>
<keyword evidence="11" id="KW-1185">Reference proteome</keyword>
<dbReference type="InterPro" id="IPR013233">
    <property type="entry name" value="PIG-X/PBN1"/>
</dbReference>